<feature type="domain" description="Protein kinase" evidence="2">
    <location>
        <begin position="158"/>
        <end position="468"/>
    </location>
</feature>
<evidence type="ECO:0000313" key="4">
    <source>
        <dbReference type="Proteomes" id="UP000767238"/>
    </source>
</evidence>
<dbReference type="InterPro" id="IPR008271">
    <property type="entry name" value="Ser/Thr_kinase_AS"/>
</dbReference>
<dbReference type="EMBL" id="JAHFYH010000104">
    <property type="protein sequence ID" value="KAH0212954.1"/>
    <property type="molecule type" value="Genomic_DNA"/>
</dbReference>
<dbReference type="InterPro" id="IPR000719">
    <property type="entry name" value="Prot_kinase_dom"/>
</dbReference>
<dbReference type="PANTHER" id="PTHR44167">
    <property type="entry name" value="OVARIAN-SPECIFIC SERINE/THREONINE-PROTEIN KINASE LOK-RELATED"/>
    <property type="match status" value="1"/>
</dbReference>
<dbReference type="SMART" id="SM00220">
    <property type="entry name" value="S_TKc"/>
    <property type="match status" value="1"/>
</dbReference>
<dbReference type="InterPro" id="IPR008984">
    <property type="entry name" value="SMAD_FHA_dom_sf"/>
</dbReference>
<organism evidence="3 4">
    <name type="scientific">Aureobasidium melanogenum</name>
    <name type="common">Aureobasidium pullulans var. melanogenum</name>
    <dbReference type="NCBI Taxonomy" id="46634"/>
    <lineage>
        <taxon>Eukaryota</taxon>
        <taxon>Fungi</taxon>
        <taxon>Dikarya</taxon>
        <taxon>Ascomycota</taxon>
        <taxon>Pezizomycotina</taxon>
        <taxon>Dothideomycetes</taxon>
        <taxon>Dothideomycetidae</taxon>
        <taxon>Dothideales</taxon>
        <taxon>Saccotheciaceae</taxon>
        <taxon>Aureobasidium</taxon>
    </lineage>
</organism>
<evidence type="ECO:0000313" key="3">
    <source>
        <dbReference type="EMBL" id="KAH0212954.1"/>
    </source>
</evidence>
<accession>A0A9P8G9F2</accession>
<dbReference type="PROSITE" id="PS00108">
    <property type="entry name" value="PROTEIN_KINASE_ST"/>
    <property type="match status" value="1"/>
</dbReference>
<proteinExistence type="predicted"/>
<reference evidence="3" key="2">
    <citation type="submission" date="2021-08" db="EMBL/GenBank/DDBJ databases">
        <authorList>
            <person name="Gostincar C."/>
            <person name="Sun X."/>
            <person name="Song Z."/>
            <person name="Gunde-Cimerman N."/>
        </authorList>
    </citation>
    <scope>NUCLEOTIDE SEQUENCE</scope>
    <source>
        <strain evidence="3">EXF-8016</strain>
    </source>
</reference>
<gene>
    <name evidence="3" type="ORF">KCV03_g9112</name>
</gene>
<dbReference type="GO" id="GO:0005524">
    <property type="term" value="F:ATP binding"/>
    <property type="evidence" value="ECO:0007669"/>
    <property type="project" value="InterPro"/>
</dbReference>
<dbReference type="SUPFAM" id="SSF56112">
    <property type="entry name" value="Protein kinase-like (PK-like)"/>
    <property type="match status" value="1"/>
</dbReference>
<evidence type="ECO:0000256" key="1">
    <source>
        <dbReference type="SAM" id="MobiDB-lite"/>
    </source>
</evidence>
<dbReference type="Pfam" id="PF00069">
    <property type="entry name" value="Pkinase"/>
    <property type="match status" value="1"/>
</dbReference>
<reference evidence="3" key="1">
    <citation type="journal article" date="2021" name="J Fungi (Basel)">
        <title>Virulence traits and population genomics of the black yeast Aureobasidium melanogenum.</title>
        <authorList>
            <person name="Cernosa A."/>
            <person name="Sun X."/>
            <person name="Gostincar C."/>
            <person name="Fang C."/>
            <person name="Gunde-Cimerman N."/>
            <person name="Song Z."/>
        </authorList>
    </citation>
    <scope>NUCLEOTIDE SEQUENCE</scope>
    <source>
        <strain evidence="3">EXF-8016</strain>
    </source>
</reference>
<dbReference type="GO" id="GO:0005737">
    <property type="term" value="C:cytoplasm"/>
    <property type="evidence" value="ECO:0007669"/>
    <property type="project" value="TreeGrafter"/>
</dbReference>
<dbReference type="GO" id="GO:0004674">
    <property type="term" value="F:protein serine/threonine kinase activity"/>
    <property type="evidence" value="ECO:0007669"/>
    <property type="project" value="TreeGrafter"/>
</dbReference>
<feature type="region of interest" description="Disordered" evidence="1">
    <location>
        <begin position="565"/>
        <end position="677"/>
    </location>
</feature>
<feature type="compositionally biased region" description="Polar residues" evidence="1">
    <location>
        <begin position="567"/>
        <end position="592"/>
    </location>
</feature>
<keyword evidence="3" id="KW-0808">Transferase</keyword>
<dbReference type="PROSITE" id="PS50011">
    <property type="entry name" value="PROTEIN_KINASE_DOM"/>
    <property type="match status" value="1"/>
</dbReference>
<dbReference type="Gene3D" id="1.10.510.10">
    <property type="entry name" value="Transferase(Phosphotransferase) domain 1"/>
    <property type="match status" value="1"/>
</dbReference>
<dbReference type="GO" id="GO:0051598">
    <property type="term" value="P:meiotic recombination checkpoint signaling"/>
    <property type="evidence" value="ECO:0007669"/>
    <property type="project" value="TreeGrafter"/>
</dbReference>
<dbReference type="CDD" id="cd22670">
    <property type="entry name" value="FHA_MEK1-like"/>
    <property type="match status" value="1"/>
</dbReference>
<comment type="caution">
    <text evidence="3">The sequence shown here is derived from an EMBL/GenBank/DDBJ whole genome shotgun (WGS) entry which is preliminary data.</text>
</comment>
<dbReference type="Gene3D" id="2.60.200.20">
    <property type="match status" value="1"/>
</dbReference>
<dbReference type="Gene3D" id="3.30.200.20">
    <property type="entry name" value="Phosphorylase Kinase, domain 1"/>
    <property type="match status" value="1"/>
</dbReference>
<keyword evidence="3" id="KW-0418">Kinase</keyword>
<dbReference type="GO" id="GO:0005634">
    <property type="term" value="C:nucleus"/>
    <property type="evidence" value="ECO:0007669"/>
    <property type="project" value="TreeGrafter"/>
</dbReference>
<dbReference type="SUPFAM" id="SSF49879">
    <property type="entry name" value="SMAD/FHA domain"/>
    <property type="match status" value="1"/>
</dbReference>
<name>A0A9P8G9F2_AURME</name>
<sequence>MAEQLPIGYLTLVNEHRRLVAEDAISIWPKQEIVLGCKQLQHFVDDYDPTISYRHLKLRCVQFDDDAATWNVAPMLYAEDLSINGTVLTRECSAEDGSTVRLDHQLNKSMGPVLLRDGDSLYLSKSTFVQYSELNTRDEFTMSFIMDCEVKRFQEDFAISPRLISAGGQGSVYVAWDRNAQQQLACKAVSLAGVDLTCDQNTIEAFTQAASNRASRVQSIKLLRKIHRLEVEYEVLKDLSHPNIIDTRKVYITTHHIYIIQELMTGGDLFSYILYKGGVLGNTLSAVITRQLLKAVQYLHENGIVHRDIKPENILMSSWDHSTRVVLTDFGIAKRISQSSVSTSQPGRISRMFSNCGTYGFTAPEINRLNLTMAENKGYSSAIDLWSVGCVSALMLTGSLAFNHRDGEQDIGQINSRSVSAYDLTQIDQGKQSWEEVPKRARGFVMSLLVLQEDKRSTAKKALEHSWFTNHTCSESYDAVYERSICDWKPNTTSEENIIVNIDTSDIAVPTPSASQVVRQRSDSAVVQSNFFQLQKEDNGEQMEMSSIPGRFSEREVDTNDYLAASPASQPSQNLEDQPVSSDPLSNVTTRSPRPHAHSSVLPILTPRSSGRNQDLDVLQPSAQFRPPQSSDPDQDLDSLRPSAQLRKLQASPEFTWPSSPPNKRKMRLPSPEFPWL</sequence>
<feature type="non-terminal residue" evidence="3">
    <location>
        <position position="677"/>
    </location>
</feature>
<protein>
    <submittedName>
        <fullName evidence="3">Kinase-like protein</fullName>
    </submittedName>
</protein>
<dbReference type="InterPro" id="IPR011009">
    <property type="entry name" value="Kinase-like_dom_sf"/>
</dbReference>
<dbReference type="PANTHER" id="PTHR44167:SF26">
    <property type="entry name" value="PROTEIN KINASE, PUTATIVE (AFU_ORTHOLOGUE AFUA_5G07950)-RELATED"/>
    <property type="match status" value="1"/>
</dbReference>
<dbReference type="AlphaFoldDB" id="A0A9P8G9F2"/>
<evidence type="ECO:0000259" key="2">
    <source>
        <dbReference type="PROSITE" id="PS50011"/>
    </source>
</evidence>
<dbReference type="Proteomes" id="UP000767238">
    <property type="component" value="Unassembled WGS sequence"/>
</dbReference>
<dbReference type="OrthoDB" id="74764at2759"/>